<evidence type="ECO:0000256" key="5">
    <source>
        <dbReference type="ARBA" id="ARBA00022989"/>
    </source>
</evidence>
<feature type="transmembrane region" description="Helical" evidence="7">
    <location>
        <begin position="371"/>
        <end position="393"/>
    </location>
</feature>
<feature type="transmembrane region" description="Helical" evidence="7">
    <location>
        <begin position="337"/>
        <end position="359"/>
    </location>
</feature>
<keyword evidence="10" id="KW-1185">Reference proteome</keyword>
<evidence type="ECO:0000256" key="1">
    <source>
        <dbReference type="ARBA" id="ARBA00004651"/>
    </source>
</evidence>
<feature type="domain" description="Major facilitator superfamily (MFS) profile" evidence="8">
    <location>
        <begin position="21"/>
        <end position="431"/>
    </location>
</feature>
<evidence type="ECO:0000259" key="8">
    <source>
        <dbReference type="PROSITE" id="PS50850"/>
    </source>
</evidence>
<evidence type="ECO:0000256" key="2">
    <source>
        <dbReference type="ARBA" id="ARBA00022448"/>
    </source>
</evidence>
<organism evidence="9 10">
    <name type="scientific">Streptomyces luteolus</name>
    <dbReference type="NCBI Taxonomy" id="3043615"/>
    <lineage>
        <taxon>Bacteria</taxon>
        <taxon>Bacillati</taxon>
        <taxon>Actinomycetota</taxon>
        <taxon>Actinomycetes</taxon>
        <taxon>Kitasatosporales</taxon>
        <taxon>Streptomycetaceae</taxon>
        <taxon>Streptomyces</taxon>
    </lineage>
</organism>
<keyword evidence="3" id="KW-1003">Cell membrane</keyword>
<feature type="transmembrane region" description="Helical" evidence="7">
    <location>
        <begin position="247"/>
        <end position="271"/>
    </location>
</feature>
<dbReference type="PANTHER" id="PTHR43045">
    <property type="entry name" value="SHIKIMATE TRANSPORTER"/>
    <property type="match status" value="1"/>
</dbReference>
<feature type="transmembrane region" description="Helical" evidence="7">
    <location>
        <begin position="283"/>
        <end position="301"/>
    </location>
</feature>
<feature type="transmembrane region" description="Helical" evidence="7">
    <location>
        <begin position="193"/>
        <end position="212"/>
    </location>
</feature>
<keyword evidence="2" id="KW-0813">Transport</keyword>
<evidence type="ECO:0000313" key="9">
    <source>
        <dbReference type="EMBL" id="MDI3419226.1"/>
    </source>
</evidence>
<keyword evidence="5 7" id="KW-1133">Transmembrane helix</keyword>
<comment type="caution">
    <text evidence="9">The sequence shown here is derived from an EMBL/GenBank/DDBJ whole genome shotgun (WGS) entry which is preliminary data.</text>
</comment>
<feature type="transmembrane region" description="Helical" evidence="7">
    <location>
        <begin position="94"/>
        <end position="116"/>
    </location>
</feature>
<evidence type="ECO:0000256" key="6">
    <source>
        <dbReference type="ARBA" id="ARBA00023136"/>
    </source>
</evidence>
<dbReference type="InterPro" id="IPR005828">
    <property type="entry name" value="MFS_sugar_transport-like"/>
</dbReference>
<feature type="transmembrane region" description="Helical" evidence="7">
    <location>
        <begin position="313"/>
        <end position="331"/>
    </location>
</feature>
<comment type="subcellular location">
    <subcellularLocation>
        <location evidence="1">Cell membrane</location>
        <topology evidence="1">Multi-pass membrane protein</topology>
    </subcellularLocation>
</comment>
<dbReference type="PROSITE" id="PS50850">
    <property type="entry name" value="MFS"/>
    <property type="match status" value="1"/>
</dbReference>
<dbReference type="EMBL" id="JASCIS010000009">
    <property type="protein sequence ID" value="MDI3419226.1"/>
    <property type="molecule type" value="Genomic_DNA"/>
</dbReference>
<gene>
    <name evidence="9" type="ORF">QIT00_11775</name>
</gene>
<proteinExistence type="predicted"/>
<dbReference type="PANTHER" id="PTHR43045:SF1">
    <property type="entry name" value="SHIKIMATE TRANSPORTER"/>
    <property type="match status" value="1"/>
</dbReference>
<dbReference type="Pfam" id="PF00083">
    <property type="entry name" value="Sugar_tr"/>
    <property type="match status" value="1"/>
</dbReference>
<evidence type="ECO:0000256" key="7">
    <source>
        <dbReference type="SAM" id="Phobius"/>
    </source>
</evidence>
<keyword evidence="4 7" id="KW-0812">Transmembrane</keyword>
<dbReference type="Gene3D" id="1.20.1250.20">
    <property type="entry name" value="MFS general substrate transporter like domains"/>
    <property type="match status" value="2"/>
</dbReference>
<keyword evidence="6 7" id="KW-0472">Membrane</keyword>
<dbReference type="SUPFAM" id="SSF103473">
    <property type="entry name" value="MFS general substrate transporter"/>
    <property type="match status" value="1"/>
</dbReference>
<dbReference type="CDD" id="cd17369">
    <property type="entry name" value="MFS_ShiA_like"/>
    <property type="match status" value="1"/>
</dbReference>
<evidence type="ECO:0000313" key="10">
    <source>
        <dbReference type="Proteomes" id="UP001237105"/>
    </source>
</evidence>
<dbReference type="Proteomes" id="UP001237105">
    <property type="component" value="Unassembled WGS sequence"/>
</dbReference>
<dbReference type="InterPro" id="IPR036259">
    <property type="entry name" value="MFS_trans_sf"/>
</dbReference>
<dbReference type="InterPro" id="IPR020846">
    <property type="entry name" value="MFS_dom"/>
</dbReference>
<dbReference type="RefSeq" id="WP_282535126.1">
    <property type="nucleotide sequence ID" value="NZ_JASCIS010000009.1"/>
</dbReference>
<feature type="transmembrane region" description="Helical" evidence="7">
    <location>
        <begin position="21"/>
        <end position="47"/>
    </location>
</feature>
<name>A0ABT6SUD5_9ACTN</name>
<feature type="transmembrane region" description="Helical" evidence="7">
    <location>
        <begin position="59"/>
        <end position="82"/>
    </location>
</feature>
<reference evidence="9 10" key="1">
    <citation type="submission" date="2023-05" db="EMBL/GenBank/DDBJ databases">
        <title>Draft genome sequence of Streptomyces sp. B-S-A12 isolated from a cave soil in Thailand.</title>
        <authorList>
            <person name="Chamroensaksri N."/>
            <person name="Muangham S."/>
        </authorList>
    </citation>
    <scope>NUCLEOTIDE SEQUENCE [LARGE SCALE GENOMIC DNA]</scope>
    <source>
        <strain evidence="9 10">B-S-A12</strain>
    </source>
</reference>
<evidence type="ECO:0000256" key="4">
    <source>
        <dbReference type="ARBA" id="ARBA00022692"/>
    </source>
</evidence>
<evidence type="ECO:0000256" key="3">
    <source>
        <dbReference type="ARBA" id="ARBA00022475"/>
    </source>
</evidence>
<feature type="transmembrane region" description="Helical" evidence="7">
    <location>
        <begin position="405"/>
        <end position="424"/>
    </location>
</feature>
<protein>
    <submittedName>
        <fullName evidence="9">MFS transporter</fullName>
    </submittedName>
</protein>
<accession>A0ABT6SUD5</accession>
<sequence length="461" mass="48499">MSHQEAAPVPSAPSTGKPRKAAFAAWIGSALEYYDFFIYGSAAALVFPKVFFNPDDPATATLISLATFGVAYAARPVGALFLGHIGDRVGRRTIMVWTLVLMGLSTFLIGCLPTYAQAGTLAPTLLVLMRVLQGLSAAGEQASANAMTLEHAPEHRRGYYTSFTLNGTQAGQILATLAFIPVAALPDEQLYTWGWRIPFLLSAVVAVIGWIIRRTLDETPVFQEATAHAAVAKMPLAELLVNHWASVLRVICAALIATVSTIFSVWALAYATSDAVGLDKTGMLWVNGCANAVALLAIPLWAKLSDRIGRKPVFLIGAIGCAVLIFVYLWAISLGSYPLVFAVGVLFFGVVYSAANGIWPSFYGEMFPARVRLSGMAVGTQIGFAVAGFAVSIAERIAGGDGSNWVGVAVFSAAVCVICAVAVATGRETHKVPTAELGLRPGELAATSAPVSTVKAESAAL</sequence>